<gene>
    <name evidence="2" type="ORF">SAMN04487995_2448</name>
</gene>
<proteinExistence type="predicted"/>
<keyword evidence="1" id="KW-0732">Signal</keyword>
<dbReference type="Pfam" id="PF14135">
    <property type="entry name" value="DUF4302"/>
    <property type="match status" value="1"/>
</dbReference>
<organism evidence="2 3">
    <name type="scientific">Dyadobacter koreensis</name>
    <dbReference type="NCBI Taxonomy" id="408657"/>
    <lineage>
        <taxon>Bacteria</taxon>
        <taxon>Pseudomonadati</taxon>
        <taxon>Bacteroidota</taxon>
        <taxon>Cytophagia</taxon>
        <taxon>Cytophagales</taxon>
        <taxon>Spirosomataceae</taxon>
        <taxon>Dyadobacter</taxon>
    </lineage>
</organism>
<keyword evidence="3" id="KW-1185">Reference proteome</keyword>
<feature type="signal peptide" evidence="1">
    <location>
        <begin position="1"/>
        <end position="21"/>
    </location>
</feature>
<dbReference type="InterPro" id="IPR025396">
    <property type="entry name" value="DUF4302"/>
</dbReference>
<dbReference type="EMBL" id="FNXY01000003">
    <property type="protein sequence ID" value="SEI84208.1"/>
    <property type="molecule type" value="Genomic_DNA"/>
</dbReference>
<evidence type="ECO:0000313" key="2">
    <source>
        <dbReference type="EMBL" id="SEI84208.1"/>
    </source>
</evidence>
<name>A0A1H6TVX1_9BACT</name>
<accession>A0A1H6TVX1</accession>
<evidence type="ECO:0008006" key="4">
    <source>
        <dbReference type="Google" id="ProtNLM"/>
    </source>
</evidence>
<evidence type="ECO:0000256" key="1">
    <source>
        <dbReference type="SAM" id="SignalP"/>
    </source>
</evidence>
<reference evidence="2 3" key="1">
    <citation type="submission" date="2016-10" db="EMBL/GenBank/DDBJ databases">
        <authorList>
            <person name="de Groot N.N."/>
        </authorList>
    </citation>
    <scope>NUCLEOTIDE SEQUENCE [LARGE SCALE GENOMIC DNA]</scope>
    <source>
        <strain evidence="2 3">DSM 19938</strain>
    </source>
</reference>
<sequence>MKNKYLSYLLLVFIAGLWSCSEDNDVFEQTADQRINETVATYQQELVAAQYGWKAIIYPAGGGVYSFYFKFNDQNRVVMYSDFASESAVTSKESSYRLKAMQTPSLIFDTYSYLHVLADPDGSVNGGSNGDGLRSDYEFSFNNDSLNTENITLTGTKNQSKLILIKATQEEAAAYGNGGLAKSLLFSNISKYLTYFKRVTIGGVVYEIAVNQSARTVTLNWLVGTTVNSFTTDYYYSSTGVSFITPFVNGSQTITGFTDLTWDESRLSLGMTAAGNKVTVVEAAKPLKVDIAAARRWWTFAAEKGSYWVSLTGFTSEGKEDFFGVTSIPNFYYLLFFPAIASSSGTTYDAFAAYDGNDLMGPAVVPSFKTDGRVTFSVLGQYGTNELMNTKVQAQVEEVNGYYLIQTSEITYDMVSAKDGRTWITWLYPWE</sequence>
<dbReference type="STRING" id="408657.SAMN04487995_2448"/>
<dbReference type="RefSeq" id="WP_090335412.1">
    <property type="nucleotide sequence ID" value="NZ_FNXY01000003.1"/>
</dbReference>
<protein>
    <recommendedName>
        <fullName evidence="4">DUF4302 domain-containing protein</fullName>
    </recommendedName>
</protein>
<evidence type="ECO:0000313" key="3">
    <source>
        <dbReference type="Proteomes" id="UP000199532"/>
    </source>
</evidence>
<dbReference type="AlphaFoldDB" id="A0A1H6TVX1"/>
<dbReference type="OrthoDB" id="707849at2"/>
<dbReference type="Proteomes" id="UP000199532">
    <property type="component" value="Unassembled WGS sequence"/>
</dbReference>
<feature type="chain" id="PRO_5011714432" description="DUF4302 domain-containing protein" evidence="1">
    <location>
        <begin position="22"/>
        <end position="431"/>
    </location>
</feature>